<evidence type="ECO:0000313" key="9">
    <source>
        <dbReference type="Proteomes" id="UP000681035"/>
    </source>
</evidence>
<dbReference type="AlphaFoldDB" id="A0A810Q2X8"/>
<dbReference type="GO" id="GO:0005886">
    <property type="term" value="C:plasma membrane"/>
    <property type="evidence" value="ECO:0007669"/>
    <property type="project" value="UniProtKB-SubCell"/>
</dbReference>
<feature type="transmembrane region" description="Helical" evidence="6">
    <location>
        <begin position="284"/>
        <end position="304"/>
    </location>
</feature>
<dbReference type="InterPro" id="IPR018461">
    <property type="entry name" value="Na/H_Antiport_NhaC-like_C"/>
</dbReference>
<feature type="transmembrane region" description="Helical" evidence="6">
    <location>
        <begin position="6"/>
        <end position="22"/>
    </location>
</feature>
<dbReference type="PANTHER" id="PTHR43478:SF1">
    <property type="entry name" value="NA+_H+ ANTIPORTER NHAC-LIKE C-TERMINAL DOMAIN-CONTAINING PROTEIN"/>
    <property type="match status" value="1"/>
</dbReference>
<feature type="transmembrane region" description="Helical" evidence="6">
    <location>
        <begin position="29"/>
        <end position="55"/>
    </location>
</feature>
<evidence type="ECO:0000313" key="8">
    <source>
        <dbReference type="EMBL" id="BCK82679.1"/>
    </source>
</evidence>
<keyword evidence="3 6" id="KW-0812">Transmembrane</keyword>
<organism evidence="8 9">
    <name type="scientific">Vescimonas coprocola</name>
    <dbReference type="NCBI Taxonomy" id="2714355"/>
    <lineage>
        <taxon>Bacteria</taxon>
        <taxon>Bacillati</taxon>
        <taxon>Bacillota</taxon>
        <taxon>Clostridia</taxon>
        <taxon>Eubacteriales</taxon>
        <taxon>Oscillospiraceae</taxon>
        <taxon>Vescimonas</taxon>
    </lineage>
</organism>
<dbReference type="KEGG" id="vcop:MM50RIKEN_24420"/>
<comment type="subcellular location">
    <subcellularLocation>
        <location evidence="1">Cell membrane</location>
        <topology evidence="1">Multi-pass membrane protein</topology>
    </subcellularLocation>
</comment>
<feature type="transmembrane region" description="Helical" evidence="6">
    <location>
        <begin position="61"/>
        <end position="79"/>
    </location>
</feature>
<keyword evidence="4 6" id="KW-1133">Transmembrane helix</keyword>
<evidence type="ECO:0000259" key="7">
    <source>
        <dbReference type="Pfam" id="PF03553"/>
    </source>
</evidence>
<keyword evidence="5 6" id="KW-0472">Membrane</keyword>
<dbReference type="EMBL" id="AP023419">
    <property type="protein sequence ID" value="BCK82679.1"/>
    <property type="molecule type" value="Genomic_DNA"/>
</dbReference>
<evidence type="ECO:0000256" key="3">
    <source>
        <dbReference type="ARBA" id="ARBA00022692"/>
    </source>
</evidence>
<reference evidence="8" key="1">
    <citation type="submission" date="2020-09" db="EMBL/GenBank/DDBJ databases">
        <title>New species isolated from human feces.</title>
        <authorList>
            <person name="Kitahara M."/>
            <person name="Shigeno Y."/>
            <person name="Shime M."/>
            <person name="Matsumoto Y."/>
            <person name="Nakamura S."/>
            <person name="Motooka D."/>
            <person name="Fukuoka S."/>
            <person name="Nishikawa H."/>
            <person name="Benno Y."/>
        </authorList>
    </citation>
    <scope>NUCLEOTIDE SEQUENCE</scope>
    <source>
        <strain evidence="8">MM50</strain>
        <plasmid evidence="8">pMM50_01</plasmid>
    </source>
</reference>
<evidence type="ECO:0000256" key="2">
    <source>
        <dbReference type="ARBA" id="ARBA00022475"/>
    </source>
</evidence>
<proteinExistence type="predicted"/>
<keyword evidence="2" id="KW-1003">Cell membrane</keyword>
<dbReference type="RefSeq" id="WP_213542275.1">
    <property type="nucleotide sequence ID" value="NZ_AP023419.1"/>
</dbReference>
<name>A0A810Q2X8_9FIRM</name>
<dbReference type="Pfam" id="PF03553">
    <property type="entry name" value="Na_H_antiporter"/>
    <property type="match status" value="1"/>
</dbReference>
<accession>A0A810Q2X8</accession>
<geneLocation type="plasmid" evidence="8 9">
    <name>pMM50_01</name>
</geneLocation>
<keyword evidence="9" id="KW-1185">Reference proteome</keyword>
<gene>
    <name evidence="8" type="ORF">MM50RIKEN_24420</name>
</gene>
<keyword evidence="8" id="KW-0614">Plasmid</keyword>
<sequence length="384" mass="41423">MDNYGILSLAPALIAVILAFITREALFSILCGVLVGLLITGQDLLFGFTGIIQSALGNADFIWVIGIEVFIGIMVAFFQKSGAIEAVANKLNEKLHITPRIAQIMGAALGVLVFFSDYFSPLFVGNVMRPITDKAKVSREKLAWLCDCTSAPVCITLPFTSWGVYVAGLVVGFGTFATAEAGQDAVIHSIPFQLYGILTIVMIFLVALGFLPDYGPMKKAEERARTTGKVVADGSTPMLSRELDNIKPKEGFKSNIILHFLIPALIVIAVTIGTYVIMGSAKTLEAFVLAVVYQAIVLLIQKAFNIREMIQVATEGIKSVVSAMLILSLAYCINAISKTLGTSSYVISVTESWMTPRDPAGSGLRRLRFHGLLHRHQLGACTPS</sequence>
<evidence type="ECO:0000256" key="6">
    <source>
        <dbReference type="SAM" id="Phobius"/>
    </source>
</evidence>
<evidence type="ECO:0000256" key="4">
    <source>
        <dbReference type="ARBA" id="ARBA00022989"/>
    </source>
</evidence>
<evidence type="ECO:0000256" key="5">
    <source>
        <dbReference type="ARBA" id="ARBA00023136"/>
    </source>
</evidence>
<feature type="transmembrane region" description="Helical" evidence="6">
    <location>
        <begin position="100"/>
        <end position="119"/>
    </location>
</feature>
<feature type="domain" description="Na+/H+ antiporter NhaC-like C-terminal" evidence="7">
    <location>
        <begin position="154"/>
        <end position="353"/>
    </location>
</feature>
<dbReference type="Proteomes" id="UP000681035">
    <property type="component" value="Plasmid pMM50_01"/>
</dbReference>
<dbReference type="PANTHER" id="PTHR43478">
    <property type="entry name" value="NA+/H+ ANTIPORTER-RELATED"/>
    <property type="match status" value="1"/>
</dbReference>
<evidence type="ECO:0000256" key="1">
    <source>
        <dbReference type="ARBA" id="ARBA00004651"/>
    </source>
</evidence>
<feature type="transmembrane region" description="Helical" evidence="6">
    <location>
        <begin position="256"/>
        <end position="278"/>
    </location>
</feature>
<feature type="transmembrane region" description="Helical" evidence="6">
    <location>
        <begin position="192"/>
        <end position="211"/>
    </location>
</feature>
<protein>
    <recommendedName>
        <fullName evidence="7">Na+/H+ antiporter NhaC-like C-terminal domain-containing protein</fullName>
    </recommendedName>
</protein>